<evidence type="ECO:0000313" key="3">
    <source>
        <dbReference type="EMBL" id="KAJ2898121.1"/>
    </source>
</evidence>
<feature type="region of interest" description="Disordered" evidence="1">
    <location>
        <begin position="343"/>
        <end position="378"/>
    </location>
</feature>
<feature type="transmembrane region" description="Helical" evidence="2">
    <location>
        <begin position="314"/>
        <end position="334"/>
    </location>
</feature>
<dbReference type="EMBL" id="JAKWBI020000244">
    <property type="protein sequence ID" value="KAJ2898121.1"/>
    <property type="molecule type" value="Genomic_DNA"/>
</dbReference>
<feature type="transmembrane region" description="Helical" evidence="2">
    <location>
        <begin position="169"/>
        <end position="190"/>
    </location>
</feature>
<feature type="transmembrane region" description="Helical" evidence="2">
    <location>
        <begin position="65"/>
        <end position="84"/>
    </location>
</feature>
<feature type="transmembrane region" description="Helical" evidence="2">
    <location>
        <begin position="274"/>
        <end position="294"/>
    </location>
</feature>
<gene>
    <name evidence="3" type="ORF">MKZ38_004180</name>
</gene>
<evidence type="ECO:0000256" key="2">
    <source>
        <dbReference type="SAM" id="Phobius"/>
    </source>
</evidence>
<sequence length="378" mass="42096">MGYTSLTQYVVTGAKPAAESYHPCHKFGDPDVFGIGIRVAFYILYATAVLVLLLSRPDALRPVRLSLSAIAFAVFINLCCNATSEKTLVIIDWWIGISYVFWTFLLLLVPRTVVRKFGKGKHHQPTEHHHHDDQGYRYGQRQQGYGHHQSEKPATKKSQLTRKFHKTDLSIASCLLVWSMFVLVTPWLYWKGIGYNSKKQDFGCDVKVLFIFVPISVYNSKFVTALKVFSVISVLTAVVCVLIAVMVAAVNLIRIFIRRNGDMPVARSGAKERLAHFIWAVVVLIAFGLTLASVEVTISVNKVHVDHKYVASTGQLLSLILAIGTFFYVLAMIIGKKTMGTGQNEEEECEEPEVTSHHSHSTRSGGPLVDGDGNRCVP</sequence>
<name>A0AAD5WRV4_9PEZI</name>
<dbReference type="AlphaFoldDB" id="A0AAD5WRV4"/>
<dbReference type="Proteomes" id="UP001201980">
    <property type="component" value="Unassembled WGS sequence"/>
</dbReference>
<feature type="transmembrane region" description="Helical" evidence="2">
    <location>
        <begin position="90"/>
        <end position="109"/>
    </location>
</feature>
<proteinExistence type="predicted"/>
<keyword evidence="2" id="KW-0812">Transmembrane</keyword>
<reference evidence="3" key="1">
    <citation type="submission" date="2022-07" db="EMBL/GenBank/DDBJ databases">
        <title>Draft genome sequence of Zalerion maritima ATCC 34329, a (micro)plastics degrading marine fungus.</title>
        <authorList>
            <person name="Paco A."/>
            <person name="Goncalves M.F.M."/>
            <person name="Rocha-Santos T.A.P."/>
            <person name="Alves A."/>
        </authorList>
    </citation>
    <scope>NUCLEOTIDE SEQUENCE</scope>
    <source>
        <strain evidence="3">ATCC 34329</strain>
    </source>
</reference>
<feature type="compositionally biased region" description="Acidic residues" evidence="1">
    <location>
        <begin position="344"/>
        <end position="353"/>
    </location>
</feature>
<keyword evidence="4" id="KW-1185">Reference proteome</keyword>
<evidence type="ECO:0000256" key="1">
    <source>
        <dbReference type="SAM" id="MobiDB-lite"/>
    </source>
</evidence>
<comment type="caution">
    <text evidence="3">The sequence shown here is derived from an EMBL/GenBank/DDBJ whole genome shotgun (WGS) entry which is preliminary data.</text>
</comment>
<organism evidence="3 4">
    <name type="scientific">Zalerion maritima</name>
    <dbReference type="NCBI Taxonomy" id="339359"/>
    <lineage>
        <taxon>Eukaryota</taxon>
        <taxon>Fungi</taxon>
        <taxon>Dikarya</taxon>
        <taxon>Ascomycota</taxon>
        <taxon>Pezizomycotina</taxon>
        <taxon>Sordariomycetes</taxon>
        <taxon>Lulworthiomycetidae</taxon>
        <taxon>Lulworthiales</taxon>
        <taxon>Lulworthiaceae</taxon>
        <taxon>Zalerion</taxon>
    </lineage>
</organism>
<feature type="transmembrane region" description="Helical" evidence="2">
    <location>
        <begin position="35"/>
        <end position="53"/>
    </location>
</feature>
<keyword evidence="2" id="KW-1133">Transmembrane helix</keyword>
<accession>A0AAD5WRV4</accession>
<evidence type="ECO:0000313" key="4">
    <source>
        <dbReference type="Proteomes" id="UP001201980"/>
    </source>
</evidence>
<protein>
    <submittedName>
        <fullName evidence="3">Uncharacterized protein</fullName>
    </submittedName>
</protein>
<feature type="transmembrane region" description="Helical" evidence="2">
    <location>
        <begin position="228"/>
        <end position="253"/>
    </location>
</feature>
<keyword evidence="2" id="KW-0472">Membrane</keyword>